<keyword evidence="4 7" id="KW-0238">DNA-binding</keyword>
<sequence>MTNKLELFTSLNEVANQAGWFVNNTVQANIAIRTAAEQRIKAIVWDLDSLDFKASLEALKQLRPRIKGPIIVLYSEINSSMADQLSELFIDDLVANKTNLADVMRIIKQRVWVYDQITTNFDEDNDESSQSKDISHLVKFHDLIVDTHHYSVSRNGEDLGLTPKEFKLFQYLVNHPNQVLSRDQLLEGVWGYDIMGTSRMVDIHISHIRDKIETDPQNPKWIKTARGFGYIFTDNAT</sequence>
<keyword evidence="1" id="KW-0597">Phosphoprotein</keyword>
<evidence type="ECO:0000259" key="8">
    <source>
        <dbReference type="PROSITE" id="PS51755"/>
    </source>
</evidence>
<evidence type="ECO:0000313" key="10">
    <source>
        <dbReference type="Proteomes" id="UP000325295"/>
    </source>
</evidence>
<dbReference type="SUPFAM" id="SSF46894">
    <property type="entry name" value="C-terminal effector domain of the bipartite response regulators"/>
    <property type="match status" value="1"/>
</dbReference>
<dbReference type="InterPro" id="IPR001867">
    <property type="entry name" value="OmpR/PhoB-type_DNA-bd"/>
</dbReference>
<reference evidence="9 10" key="1">
    <citation type="submission" date="2019-09" db="EMBL/GenBank/DDBJ databases">
        <title>Complete Genome Sequence of Lactobacillus nenjiangensis SH-Y15, isolated from sauerkraut.</title>
        <authorList>
            <person name="Yang H."/>
        </authorList>
    </citation>
    <scope>NUCLEOTIDE SEQUENCE [LARGE SCALE GENOMIC DNA]</scope>
    <source>
        <strain evidence="9 10">SH-Y15</strain>
    </source>
</reference>
<dbReference type="GO" id="GO:0032993">
    <property type="term" value="C:protein-DNA complex"/>
    <property type="evidence" value="ECO:0007669"/>
    <property type="project" value="TreeGrafter"/>
</dbReference>
<name>A0A5P1X4Q6_9LACO</name>
<dbReference type="GO" id="GO:0000156">
    <property type="term" value="F:phosphorelay response regulator activity"/>
    <property type="evidence" value="ECO:0007669"/>
    <property type="project" value="TreeGrafter"/>
</dbReference>
<feature type="DNA-binding region" description="OmpR/PhoB-type" evidence="7">
    <location>
        <begin position="135"/>
        <end position="234"/>
    </location>
</feature>
<keyword evidence="6" id="KW-0804">Transcription</keyword>
<dbReference type="KEGG" id="lnn:F0161_04435"/>
<accession>A0A5P1X4Q6</accession>
<proteinExistence type="predicted"/>
<dbReference type="OrthoDB" id="1779039at2"/>
<keyword evidence="2" id="KW-0902">Two-component regulatory system</keyword>
<dbReference type="PANTHER" id="PTHR48111">
    <property type="entry name" value="REGULATOR OF RPOS"/>
    <property type="match status" value="1"/>
</dbReference>
<dbReference type="SMART" id="SM00862">
    <property type="entry name" value="Trans_reg_C"/>
    <property type="match status" value="1"/>
</dbReference>
<dbReference type="GO" id="GO:0005829">
    <property type="term" value="C:cytosol"/>
    <property type="evidence" value="ECO:0007669"/>
    <property type="project" value="TreeGrafter"/>
</dbReference>
<protein>
    <submittedName>
        <fullName evidence="9">Winged-helix domain-containing protein</fullName>
    </submittedName>
</protein>
<evidence type="ECO:0000256" key="6">
    <source>
        <dbReference type="ARBA" id="ARBA00023163"/>
    </source>
</evidence>
<evidence type="ECO:0000256" key="2">
    <source>
        <dbReference type="ARBA" id="ARBA00023012"/>
    </source>
</evidence>
<evidence type="ECO:0000256" key="5">
    <source>
        <dbReference type="ARBA" id="ARBA00023159"/>
    </source>
</evidence>
<evidence type="ECO:0000313" key="9">
    <source>
        <dbReference type="EMBL" id="QER67177.1"/>
    </source>
</evidence>
<dbReference type="InterPro" id="IPR039420">
    <property type="entry name" value="WalR-like"/>
</dbReference>
<dbReference type="Pfam" id="PF00486">
    <property type="entry name" value="Trans_reg_C"/>
    <property type="match status" value="1"/>
</dbReference>
<keyword evidence="3" id="KW-0805">Transcription regulation</keyword>
<dbReference type="AlphaFoldDB" id="A0A5P1X4Q6"/>
<dbReference type="Proteomes" id="UP000325295">
    <property type="component" value="Chromosome"/>
</dbReference>
<evidence type="ECO:0000256" key="4">
    <source>
        <dbReference type="ARBA" id="ARBA00023125"/>
    </source>
</evidence>
<dbReference type="CDD" id="cd00383">
    <property type="entry name" value="trans_reg_C"/>
    <property type="match status" value="1"/>
</dbReference>
<dbReference type="GO" id="GO:0000976">
    <property type="term" value="F:transcription cis-regulatory region binding"/>
    <property type="evidence" value="ECO:0007669"/>
    <property type="project" value="TreeGrafter"/>
</dbReference>
<dbReference type="InterPro" id="IPR036388">
    <property type="entry name" value="WH-like_DNA-bd_sf"/>
</dbReference>
<keyword evidence="10" id="KW-1185">Reference proteome</keyword>
<dbReference type="EMBL" id="CP043939">
    <property type="protein sequence ID" value="QER67177.1"/>
    <property type="molecule type" value="Genomic_DNA"/>
</dbReference>
<evidence type="ECO:0000256" key="3">
    <source>
        <dbReference type="ARBA" id="ARBA00023015"/>
    </source>
</evidence>
<feature type="domain" description="OmpR/PhoB-type" evidence="8">
    <location>
        <begin position="135"/>
        <end position="234"/>
    </location>
</feature>
<gene>
    <name evidence="9" type="ORF">F0161_04435</name>
</gene>
<evidence type="ECO:0000256" key="1">
    <source>
        <dbReference type="ARBA" id="ARBA00022553"/>
    </source>
</evidence>
<organism evidence="9 10">
    <name type="scientific">Paucilactobacillus nenjiangensis</name>
    <dbReference type="NCBI Taxonomy" id="1296540"/>
    <lineage>
        <taxon>Bacteria</taxon>
        <taxon>Bacillati</taxon>
        <taxon>Bacillota</taxon>
        <taxon>Bacilli</taxon>
        <taxon>Lactobacillales</taxon>
        <taxon>Lactobacillaceae</taxon>
        <taxon>Paucilactobacillus</taxon>
    </lineage>
</organism>
<keyword evidence="5" id="KW-0010">Activator</keyword>
<dbReference type="FunFam" id="1.10.10.10:FF:000018">
    <property type="entry name" value="DNA-binding response regulator ResD"/>
    <property type="match status" value="1"/>
</dbReference>
<dbReference type="GO" id="GO:0006355">
    <property type="term" value="P:regulation of DNA-templated transcription"/>
    <property type="evidence" value="ECO:0007669"/>
    <property type="project" value="InterPro"/>
</dbReference>
<dbReference type="Gene3D" id="1.10.10.10">
    <property type="entry name" value="Winged helix-like DNA-binding domain superfamily/Winged helix DNA-binding domain"/>
    <property type="match status" value="1"/>
</dbReference>
<dbReference type="PROSITE" id="PS51755">
    <property type="entry name" value="OMPR_PHOB"/>
    <property type="match status" value="1"/>
</dbReference>
<dbReference type="PANTHER" id="PTHR48111:SF40">
    <property type="entry name" value="PHOSPHATE REGULON TRANSCRIPTIONAL REGULATORY PROTEIN PHOB"/>
    <property type="match status" value="1"/>
</dbReference>
<dbReference type="RefSeq" id="WP_150203837.1">
    <property type="nucleotide sequence ID" value="NZ_CP043939.1"/>
</dbReference>
<dbReference type="InterPro" id="IPR016032">
    <property type="entry name" value="Sig_transdc_resp-reg_C-effctor"/>
</dbReference>
<evidence type="ECO:0000256" key="7">
    <source>
        <dbReference type="PROSITE-ProRule" id="PRU01091"/>
    </source>
</evidence>